<evidence type="ECO:0000313" key="2">
    <source>
        <dbReference type="Proteomes" id="UP000440965"/>
    </source>
</evidence>
<reference evidence="1 2" key="1">
    <citation type="submission" date="2019-10" db="EMBL/GenBank/DDBJ databases">
        <title>XDR Pseudomonas monteilii producing IMP-16 from LCR.</title>
        <authorList>
            <person name="Ballaben A."/>
            <person name="Doi Y."/>
        </authorList>
    </citation>
    <scope>NUCLEOTIDE SEQUENCE [LARGE SCALE GENOMIC DNA]</scope>
    <source>
        <strain evidence="1 2">597/14</strain>
    </source>
</reference>
<name>A0A6G6V5G9_9PSED</name>
<dbReference type="AlphaFoldDB" id="A0A6G6V5G9"/>
<sequence length="72" mass="7803">MTSWGCFAALRGQARSHRTCTVLETCAVPVGAGLPAKGRKAAPINFCGFSRQSPWSSCSRPDPAPSRYRHRP</sequence>
<comment type="caution">
    <text evidence="1">The sequence shown here is derived from an EMBL/GenBank/DDBJ whole genome shotgun (WGS) entry which is preliminary data.</text>
</comment>
<protein>
    <submittedName>
        <fullName evidence="1">Uncharacterized protein</fullName>
    </submittedName>
</protein>
<gene>
    <name evidence="1" type="ORF">F9Z43_26805</name>
</gene>
<evidence type="ECO:0000313" key="1">
    <source>
        <dbReference type="EMBL" id="MVF52846.1"/>
    </source>
</evidence>
<organism evidence="1 2">
    <name type="scientific">Pseudomonas monteilii</name>
    <dbReference type="NCBI Taxonomy" id="76759"/>
    <lineage>
        <taxon>Bacteria</taxon>
        <taxon>Pseudomonadati</taxon>
        <taxon>Pseudomonadota</taxon>
        <taxon>Gammaproteobacteria</taxon>
        <taxon>Pseudomonadales</taxon>
        <taxon>Pseudomonadaceae</taxon>
        <taxon>Pseudomonas</taxon>
    </lineage>
</organism>
<dbReference type="Proteomes" id="UP000440965">
    <property type="component" value="Unassembled WGS sequence"/>
</dbReference>
<accession>A0A6G6V5G9</accession>
<dbReference type="EMBL" id="WEIK01000039">
    <property type="protein sequence ID" value="MVF52846.1"/>
    <property type="molecule type" value="Genomic_DNA"/>
</dbReference>
<proteinExistence type="predicted"/>